<accession>A0A1W1Z6H3</accession>
<keyword evidence="4 6" id="KW-1133">Transmembrane helix</keyword>
<evidence type="ECO:0000313" key="7">
    <source>
        <dbReference type="EMBL" id="SMC44087.1"/>
    </source>
</evidence>
<feature type="transmembrane region" description="Helical" evidence="6">
    <location>
        <begin position="100"/>
        <end position="123"/>
    </location>
</feature>
<dbReference type="RefSeq" id="WP_084060480.1">
    <property type="nucleotide sequence ID" value="NZ_FWXO01000001.1"/>
</dbReference>
<dbReference type="PANTHER" id="PTHR43461">
    <property type="entry name" value="TRANSMEMBRANE PROTEIN 256"/>
    <property type="match status" value="1"/>
</dbReference>
<feature type="transmembrane region" description="Helical" evidence="6">
    <location>
        <begin position="42"/>
        <end position="61"/>
    </location>
</feature>
<evidence type="ECO:0000256" key="1">
    <source>
        <dbReference type="ARBA" id="ARBA00004141"/>
    </source>
</evidence>
<dbReference type="PANTHER" id="PTHR43461:SF1">
    <property type="entry name" value="TRANSMEMBRANE PROTEIN 256"/>
    <property type="match status" value="1"/>
</dbReference>
<dbReference type="Pfam" id="PF04241">
    <property type="entry name" value="DUF423"/>
    <property type="match status" value="1"/>
</dbReference>
<organism evidence="7 8">
    <name type="scientific">Cellulophaga tyrosinoxydans</name>
    <dbReference type="NCBI Taxonomy" id="504486"/>
    <lineage>
        <taxon>Bacteria</taxon>
        <taxon>Pseudomonadati</taxon>
        <taxon>Bacteroidota</taxon>
        <taxon>Flavobacteriia</taxon>
        <taxon>Flavobacteriales</taxon>
        <taxon>Flavobacteriaceae</taxon>
        <taxon>Cellulophaga</taxon>
    </lineage>
</organism>
<proteinExistence type="inferred from homology"/>
<evidence type="ECO:0000256" key="3">
    <source>
        <dbReference type="ARBA" id="ARBA00022692"/>
    </source>
</evidence>
<keyword evidence="5 6" id="KW-0472">Membrane</keyword>
<name>A0A1W1Z6H3_9FLAO</name>
<dbReference type="STRING" id="504486.SAMN05660703_1216"/>
<dbReference type="OrthoDB" id="9802121at2"/>
<comment type="similarity">
    <text evidence="2">Belongs to the UPF0382 family.</text>
</comment>
<evidence type="ECO:0000256" key="4">
    <source>
        <dbReference type="ARBA" id="ARBA00022989"/>
    </source>
</evidence>
<dbReference type="EMBL" id="FWXO01000001">
    <property type="protein sequence ID" value="SMC44087.1"/>
    <property type="molecule type" value="Genomic_DNA"/>
</dbReference>
<protein>
    <submittedName>
        <fullName evidence="7">Uncharacterized membrane protein YgdD, TMEM256/DUF423 family</fullName>
    </submittedName>
</protein>
<keyword evidence="8" id="KW-1185">Reference proteome</keyword>
<feature type="transmembrane region" description="Helical" evidence="6">
    <location>
        <begin position="68"/>
        <end position="88"/>
    </location>
</feature>
<dbReference type="AlphaFoldDB" id="A0A1W1Z6H3"/>
<dbReference type="GO" id="GO:0005886">
    <property type="term" value="C:plasma membrane"/>
    <property type="evidence" value="ECO:0007669"/>
    <property type="project" value="TreeGrafter"/>
</dbReference>
<sequence>MNKTIFATGIVFGTAAVLLGAFAAHGLKTVLATDALESFKTGATYQMYHAIILLVLANTAISDQRKKVIYWVYTLGIIFFSFSIYLLATSAVSGLNFKSIAFVTPIGGLLLIIGWVLFGFYYLKENK</sequence>
<evidence type="ECO:0000256" key="6">
    <source>
        <dbReference type="SAM" id="Phobius"/>
    </source>
</evidence>
<evidence type="ECO:0000313" key="8">
    <source>
        <dbReference type="Proteomes" id="UP000192360"/>
    </source>
</evidence>
<evidence type="ECO:0000256" key="5">
    <source>
        <dbReference type="ARBA" id="ARBA00023136"/>
    </source>
</evidence>
<dbReference type="Proteomes" id="UP000192360">
    <property type="component" value="Unassembled WGS sequence"/>
</dbReference>
<comment type="subcellular location">
    <subcellularLocation>
        <location evidence="1">Membrane</location>
        <topology evidence="1">Multi-pass membrane protein</topology>
    </subcellularLocation>
</comment>
<reference evidence="8" key="1">
    <citation type="submission" date="2017-04" db="EMBL/GenBank/DDBJ databases">
        <authorList>
            <person name="Varghese N."/>
            <person name="Submissions S."/>
        </authorList>
    </citation>
    <scope>NUCLEOTIDE SEQUENCE [LARGE SCALE GENOMIC DNA]</scope>
    <source>
        <strain evidence="8">DSM 21164</strain>
    </source>
</reference>
<evidence type="ECO:0000256" key="2">
    <source>
        <dbReference type="ARBA" id="ARBA00009694"/>
    </source>
</evidence>
<gene>
    <name evidence="7" type="ORF">SAMN05660703_1216</name>
</gene>
<keyword evidence="3 6" id="KW-0812">Transmembrane</keyword>
<dbReference type="InterPro" id="IPR006696">
    <property type="entry name" value="DUF423"/>
</dbReference>